<dbReference type="KEGG" id="dsi:Dsimw501_GD28027"/>
<organism evidence="1">
    <name type="scientific">Drosophila simulans</name>
    <name type="common">Fruit fly</name>
    <dbReference type="NCBI Taxonomy" id="7240"/>
    <lineage>
        <taxon>Eukaryota</taxon>
        <taxon>Metazoa</taxon>
        <taxon>Ecdysozoa</taxon>
        <taxon>Arthropoda</taxon>
        <taxon>Hexapoda</taxon>
        <taxon>Insecta</taxon>
        <taxon>Pterygota</taxon>
        <taxon>Neoptera</taxon>
        <taxon>Endopterygota</taxon>
        <taxon>Diptera</taxon>
        <taxon>Brachycera</taxon>
        <taxon>Muscomorpha</taxon>
        <taxon>Ephydroidea</taxon>
        <taxon>Drosophilidae</taxon>
        <taxon>Drosophila</taxon>
        <taxon>Sophophora</taxon>
    </lineage>
</organism>
<name>A0A0J9R0Y4_DROSI</name>
<accession>A0A0J9R0Y4</accession>
<dbReference type="Proteomes" id="UP000035880">
    <property type="component" value="Chromosome 2L"/>
</dbReference>
<reference evidence="1" key="3">
    <citation type="submission" date="2015-04" db="EMBL/GenBank/DDBJ databases">
        <authorList>
            <consortium name="FlyBase"/>
        </authorList>
    </citation>
    <scope>NUCLEOTIDE SEQUENCE</scope>
    <source>
        <strain evidence="1">W501</strain>
    </source>
</reference>
<dbReference type="Bgee" id="FBgn0269317">
    <property type="expression patterns" value="Expressed in male reproductive system and 2 other cell types or tissues"/>
</dbReference>
<sequence>MPRCIQFSISPPAVRVPICFACPAMTHRSLKFPSSSLLLLFAMLLCLFAGLADSCCRCCLGESCTDLNCCPWCPSAVTLDWTIS</sequence>
<dbReference type="EMBL" id="CM002910">
    <property type="protein sequence ID" value="KMY89788.1"/>
    <property type="molecule type" value="Genomic_DNA"/>
</dbReference>
<reference evidence="1" key="2">
    <citation type="submission" date="2014-06" db="EMBL/GenBank/DDBJ databases">
        <authorList>
            <person name="Hu T."/>
            <person name="Eisen M.B."/>
            <person name="Thornton K.R."/>
            <person name="Andolfatto P."/>
        </authorList>
    </citation>
    <scope>NUCLEOTIDE SEQUENCE</scope>
    <source>
        <strain evidence="1">W501</strain>
    </source>
</reference>
<evidence type="ECO:0000313" key="1">
    <source>
        <dbReference type="EMBL" id="KMY89788.1"/>
    </source>
</evidence>
<gene>
    <name evidence="1" type="primary">Dsim\GD28027</name>
    <name evidence="1" type="ORF">Dsimw501_GD28027</name>
</gene>
<proteinExistence type="predicted"/>
<dbReference type="AlphaFoldDB" id="A0A0J9R0Y4"/>
<reference evidence="1" key="1">
    <citation type="journal article" date="2013" name="Genome Res.">
        <title>A second-generation assembly of the Drosophila simulans genome provides new insights into patterns of lineage-specific divergence.</title>
        <authorList>
            <person name="Hu T.T."/>
            <person name="Eisen M.B."/>
            <person name="Thornton K.R."/>
            <person name="Andolfatto P."/>
        </authorList>
    </citation>
    <scope>NUCLEOTIDE SEQUENCE [LARGE SCALE GENOMIC DNA]</scope>
    <source>
        <strain evidence="1">W501</strain>
    </source>
</reference>
<protein>
    <submittedName>
        <fullName evidence="1">Uncharacterized protein</fullName>
    </submittedName>
</protein>